<dbReference type="InterPro" id="IPR001584">
    <property type="entry name" value="Integrase_cat-core"/>
</dbReference>
<dbReference type="Gene3D" id="3.30.420.10">
    <property type="entry name" value="Ribonuclease H-like superfamily/Ribonuclease H"/>
    <property type="match status" value="1"/>
</dbReference>
<evidence type="ECO:0000313" key="4">
    <source>
        <dbReference type="EMBL" id="MDH8677919.1"/>
    </source>
</evidence>
<dbReference type="PANTHER" id="PTHR35004:SF7">
    <property type="entry name" value="INTEGRASE PROTEIN"/>
    <property type="match status" value="1"/>
</dbReference>
<gene>
    <name evidence="3" type="ORF">QE109_07150</name>
    <name evidence="4" type="ORF">QE109_07155</name>
</gene>
<accession>A0ABT6NBY2</accession>
<evidence type="ECO:0000313" key="5">
    <source>
        <dbReference type="Proteomes" id="UP001158045"/>
    </source>
</evidence>
<reference evidence="3 5" key="1">
    <citation type="submission" date="2023-04" db="EMBL/GenBank/DDBJ databases">
        <title>Fusibacter bizertensis strain WBS, isolated from littoral bottom sediments of the Arctic seas - biochemical and genomic analysis.</title>
        <authorList>
            <person name="Brioukhanov A.L."/>
        </authorList>
    </citation>
    <scope>NUCLEOTIDE SEQUENCE [LARGE SCALE GENOMIC DNA]</scope>
    <source>
        <strain evidence="3 5">WBS</strain>
    </source>
</reference>
<dbReference type="EMBL" id="JARYZI010000004">
    <property type="protein sequence ID" value="MDH8677918.1"/>
    <property type="molecule type" value="Genomic_DNA"/>
</dbReference>
<dbReference type="PANTHER" id="PTHR35004">
    <property type="entry name" value="TRANSPOSASE RV3428C-RELATED"/>
    <property type="match status" value="1"/>
</dbReference>
<keyword evidence="1" id="KW-0175">Coiled coil</keyword>
<dbReference type="EMBL" id="JARYZI010000004">
    <property type="protein sequence ID" value="MDH8677919.1"/>
    <property type="molecule type" value="Genomic_DNA"/>
</dbReference>
<dbReference type="Proteomes" id="UP001158045">
    <property type="component" value="Unassembled WGS sequence"/>
</dbReference>
<feature type="domain" description="Integrase catalytic" evidence="2">
    <location>
        <begin position="163"/>
        <end position="348"/>
    </location>
</feature>
<dbReference type="InterPro" id="IPR047797">
    <property type="entry name" value="ISNCY_transpos"/>
</dbReference>
<dbReference type="InterPro" id="IPR036397">
    <property type="entry name" value="RNaseH_sf"/>
</dbReference>
<dbReference type="PROSITE" id="PS50994">
    <property type="entry name" value="INTEGRASE"/>
    <property type="match status" value="1"/>
</dbReference>
<sequence>MTKVELRMNENQKYEIIKKLVESNGNKKTAALKIGCTERTVNRLIHGYSTKGKAFFIHGNRGKKPVHSLSNDTKSTVVGIFSSKYPDANFAHFTEILAECEGIMISPSTVKNILIEQDILSPKAHKATKRALRKKLERQKQKAVTKNEAAKLQHKIIELEDSHPRRPRSSYFGEMLQMDASVHPWFGGIKTQLHAAIDDATGRIVGAHFDHQETLNGYYNVFHQVLTTYGIPYMFYTDRRTVFEYKQKKAPSLEKDTFTQFSYACHQLGVDIKVTSVPQAKGRVERLFQTLQSRLPIDLRNAGVTTIEQANEFLNSYIKKFNDKFALSVDNIKSVFETQPSDEKINLTLAVIADRKIDTGHSIKFENQYFKPVDDRGLPVYYHKGTSAIVIKAFDGKIFASINDHVYELDLIPTHELKSKNFDFSNELSKISVKRNIPSMIHPWRKSAINKFVKNQISHQDYTYLDIMNTQEIICNYI</sequence>
<dbReference type="SUPFAM" id="SSF53098">
    <property type="entry name" value="Ribonuclease H-like"/>
    <property type="match status" value="1"/>
</dbReference>
<organism evidence="3 5">
    <name type="scientific">Fusibacter bizertensis</name>
    <dbReference type="NCBI Taxonomy" id="1488331"/>
    <lineage>
        <taxon>Bacteria</taxon>
        <taxon>Bacillati</taxon>
        <taxon>Bacillota</taxon>
        <taxon>Clostridia</taxon>
        <taxon>Eubacteriales</taxon>
        <taxon>Eubacteriales Family XII. Incertae Sedis</taxon>
        <taxon>Fusibacter</taxon>
    </lineage>
</organism>
<proteinExistence type="predicted"/>
<dbReference type="InterPro" id="IPR012337">
    <property type="entry name" value="RNaseH-like_sf"/>
</dbReference>
<evidence type="ECO:0000313" key="3">
    <source>
        <dbReference type="EMBL" id="MDH8677918.1"/>
    </source>
</evidence>
<evidence type="ECO:0000259" key="2">
    <source>
        <dbReference type="PROSITE" id="PS50994"/>
    </source>
</evidence>
<keyword evidence="5" id="KW-1185">Reference proteome</keyword>
<name>A0ABT6NBY2_9FIRM</name>
<feature type="coiled-coil region" evidence="1">
    <location>
        <begin position="129"/>
        <end position="162"/>
    </location>
</feature>
<protein>
    <submittedName>
        <fullName evidence="3">ISNCY family transposase</fullName>
    </submittedName>
</protein>
<dbReference type="NCBIfam" id="NF033594">
    <property type="entry name" value="transpos_ISNCY_2"/>
    <property type="match status" value="1"/>
</dbReference>
<evidence type="ECO:0000256" key="1">
    <source>
        <dbReference type="SAM" id="Coils"/>
    </source>
</evidence>
<comment type="caution">
    <text evidence="3">The sequence shown here is derived from an EMBL/GenBank/DDBJ whole genome shotgun (WGS) entry which is preliminary data.</text>
</comment>